<dbReference type="SUPFAM" id="SSF56935">
    <property type="entry name" value="Porins"/>
    <property type="match status" value="1"/>
</dbReference>
<dbReference type="Gene3D" id="2.170.130.10">
    <property type="entry name" value="TonB-dependent receptor, plug domain"/>
    <property type="match status" value="1"/>
</dbReference>
<protein>
    <recommendedName>
        <fullName evidence="4">TonB-dependent receptor plug domain-containing protein</fullName>
    </recommendedName>
</protein>
<dbReference type="Pfam" id="PF13715">
    <property type="entry name" value="CarbopepD_reg_2"/>
    <property type="match status" value="1"/>
</dbReference>
<keyword evidence="2" id="KW-0998">Cell outer membrane</keyword>
<dbReference type="InterPro" id="IPR023997">
    <property type="entry name" value="TonB-dep_OMP_SusC/RagA_CS"/>
</dbReference>
<dbReference type="PANTHER" id="PTHR30069:SF29">
    <property type="entry name" value="HEMOGLOBIN AND HEMOGLOBIN-HAPTOGLOBIN-BINDING PROTEIN 1-RELATED"/>
    <property type="match status" value="1"/>
</dbReference>
<feature type="chain" id="PRO_5047201413" description="TonB-dependent receptor plug domain-containing protein" evidence="3">
    <location>
        <begin position="21"/>
        <end position="374"/>
    </location>
</feature>
<dbReference type="PROSITE" id="PS52016">
    <property type="entry name" value="TONB_DEPENDENT_REC_3"/>
    <property type="match status" value="1"/>
</dbReference>
<evidence type="ECO:0000256" key="1">
    <source>
        <dbReference type="ARBA" id="ARBA00022729"/>
    </source>
</evidence>
<evidence type="ECO:0000259" key="4">
    <source>
        <dbReference type="Pfam" id="PF07715"/>
    </source>
</evidence>
<keyword evidence="2" id="KW-0812">Transmembrane</keyword>
<dbReference type="Proteomes" id="UP001354989">
    <property type="component" value="Chromosome"/>
</dbReference>
<comment type="subcellular location">
    <subcellularLocation>
        <location evidence="2">Cell outer membrane</location>
        <topology evidence="2">Multi-pass membrane protein</topology>
    </subcellularLocation>
</comment>
<dbReference type="Gene3D" id="2.60.40.1120">
    <property type="entry name" value="Carboxypeptidase-like, regulatory domain"/>
    <property type="match status" value="1"/>
</dbReference>
<dbReference type="EMBL" id="AP025292">
    <property type="protein sequence ID" value="BDC98266.1"/>
    <property type="molecule type" value="Genomic_DNA"/>
</dbReference>
<dbReference type="InterPro" id="IPR012910">
    <property type="entry name" value="Plug_dom"/>
</dbReference>
<sequence length="374" mass="40143">MNKVLCLAVAIFFAVSTVFAQKQEVSGIVTSKENGDPLAGVNVLLKNQSLSTITDIDGRFSMHISEPNAILVFSFEGFFTEEVTVGSQSEVNVNMTADLIQLKSEVSTALDITREKSSLGYATQEISSSDLTIAQSTNVLAAVSGKVAGVQVSGSTGNMAGSYRLLVRGVNSILGNNQPLFVVDGVPLNNNSYNAEDISRGGGGYDYGNMAQDINPEDVESLNVLKGPAATALYGVRGANGVIIISTKSGKRDKKGIGVSVNSSVIFEKVNMMPKLQRLYGGGNGFTATNIGGTDYLMPDYDYGWSWGPAYDGQQVVLWNNIEDSPIRGSKITGTSEWKAPENDVSSFFETGVTFNNTVAFFWLYFTQLSHWAF</sequence>
<organism evidence="5 6">
    <name type="scientific">Persicobacter psychrovividus</name>
    <dbReference type="NCBI Taxonomy" id="387638"/>
    <lineage>
        <taxon>Bacteria</taxon>
        <taxon>Pseudomonadati</taxon>
        <taxon>Bacteroidota</taxon>
        <taxon>Cytophagia</taxon>
        <taxon>Cytophagales</taxon>
        <taxon>Persicobacteraceae</taxon>
        <taxon>Persicobacter</taxon>
    </lineage>
</organism>
<reference evidence="5 6" key="1">
    <citation type="submission" date="2021-12" db="EMBL/GenBank/DDBJ databases">
        <title>Genome sequencing of bacteria with rrn-lacking chromosome and rrn-plasmid.</title>
        <authorList>
            <person name="Anda M."/>
            <person name="Iwasaki W."/>
        </authorList>
    </citation>
    <scope>NUCLEOTIDE SEQUENCE [LARGE SCALE GENOMIC DNA]</scope>
    <source>
        <strain evidence="5 6">NBRC 101262</strain>
    </source>
</reference>
<dbReference type="Pfam" id="PF07715">
    <property type="entry name" value="Plug"/>
    <property type="match status" value="1"/>
</dbReference>
<dbReference type="InterPro" id="IPR039426">
    <property type="entry name" value="TonB-dep_rcpt-like"/>
</dbReference>
<dbReference type="InterPro" id="IPR008969">
    <property type="entry name" value="CarboxyPept-like_regulatory"/>
</dbReference>
<keyword evidence="2" id="KW-0813">Transport</keyword>
<name>A0ABM7VBI7_9BACT</name>
<dbReference type="SUPFAM" id="SSF49464">
    <property type="entry name" value="Carboxypeptidase regulatory domain-like"/>
    <property type="match status" value="1"/>
</dbReference>
<evidence type="ECO:0000256" key="3">
    <source>
        <dbReference type="SAM" id="SignalP"/>
    </source>
</evidence>
<evidence type="ECO:0000313" key="6">
    <source>
        <dbReference type="Proteomes" id="UP001354989"/>
    </source>
</evidence>
<comment type="similarity">
    <text evidence="2">Belongs to the TonB-dependent receptor family.</text>
</comment>
<dbReference type="NCBIfam" id="TIGR04057">
    <property type="entry name" value="SusC_RagA_signa"/>
    <property type="match status" value="1"/>
</dbReference>
<keyword evidence="2" id="KW-1134">Transmembrane beta strand</keyword>
<feature type="domain" description="TonB-dependent receptor plug" evidence="4">
    <location>
        <begin position="117"/>
        <end position="242"/>
    </location>
</feature>
<proteinExistence type="inferred from homology"/>
<accession>A0ABM7VBI7</accession>
<keyword evidence="1 3" id="KW-0732">Signal</keyword>
<dbReference type="PANTHER" id="PTHR30069">
    <property type="entry name" value="TONB-DEPENDENT OUTER MEMBRANE RECEPTOR"/>
    <property type="match status" value="1"/>
</dbReference>
<keyword evidence="2" id="KW-0472">Membrane</keyword>
<dbReference type="RefSeq" id="WP_338397577.1">
    <property type="nucleotide sequence ID" value="NZ_AP025292.1"/>
</dbReference>
<evidence type="ECO:0000313" key="5">
    <source>
        <dbReference type="EMBL" id="BDC98266.1"/>
    </source>
</evidence>
<gene>
    <name evidence="5" type="ORF">PEPS_05470</name>
</gene>
<evidence type="ECO:0000256" key="2">
    <source>
        <dbReference type="PROSITE-ProRule" id="PRU01360"/>
    </source>
</evidence>
<keyword evidence="6" id="KW-1185">Reference proteome</keyword>
<dbReference type="InterPro" id="IPR037066">
    <property type="entry name" value="Plug_dom_sf"/>
</dbReference>
<feature type="signal peptide" evidence="3">
    <location>
        <begin position="1"/>
        <end position="20"/>
    </location>
</feature>